<proteinExistence type="predicted"/>
<evidence type="ECO:0000256" key="3">
    <source>
        <dbReference type="ARBA" id="ARBA00022729"/>
    </source>
</evidence>
<keyword evidence="3" id="KW-0732">Signal</keyword>
<dbReference type="EnsemblMetazoa" id="CapteT214649">
    <property type="protein sequence ID" value="CapteP214649"/>
    <property type="gene ID" value="CapteG214649"/>
</dbReference>
<keyword evidence="5 7" id="KW-0472">Membrane</keyword>
<reference evidence="9" key="3">
    <citation type="submission" date="2015-06" db="UniProtKB">
        <authorList>
            <consortium name="EnsemblMetazoa"/>
        </authorList>
    </citation>
    <scope>IDENTIFICATION</scope>
</reference>
<evidence type="ECO:0000256" key="6">
    <source>
        <dbReference type="ARBA" id="ARBA00023180"/>
    </source>
</evidence>
<dbReference type="EMBL" id="KB301771">
    <property type="protein sequence ID" value="ELU05146.1"/>
    <property type="molecule type" value="Genomic_DNA"/>
</dbReference>
<organism evidence="8">
    <name type="scientific">Capitella teleta</name>
    <name type="common">Polychaete worm</name>
    <dbReference type="NCBI Taxonomy" id="283909"/>
    <lineage>
        <taxon>Eukaryota</taxon>
        <taxon>Metazoa</taxon>
        <taxon>Spiralia</taxon>
        <taxon>Lophotrochozoa</taxon>
        <taxon>Annelida</taxon>
        <taxon>Polychaeta</taxon>
        <taxon>Sedentaria</taxon>
        <taxon>Scolecida</taxon>
        <taxon>Capitellidae</taxon>
        <taxon>Capitella</taxon>
    </lineage>
</organism>
<keyword evidence="6" id="KW-0325">Glycoprotein</keyword>
<comment type="subcellular location">
    <subcellularLocation>
        <location evidence="1">Membrane</location>
        <topology evidence="1">Single-pass type I membrane protein</topology>
    </subcellularLocation>
</comment>
<keyword evidence="4 7" id="KW-1133">Transmembrane helix</keyword>
<accession>R7UP35</accession>
<reference evidence="8 10" key="2">
    <citation type="journal article" date="2013" name="Nature">
        <title>Insights into bilaterian evolution from three spiralian genomes.</title>
        <authorList>
            <person name="Simakov O."/>
            <person name="Marletaz F."/>
            <person name="Cho S.J."/>
            <person name="Edsinger-Gonzales E."/>
            <person name="Havlak P."/>
            <person name="Hellsten U."/>
            <person name="Kuo D.H."/>
            <person name="Larsson T."/>
            <person name="Lv J."/>
            <person name="Arendt D."/>
            <person name="Savage R."/>
            <person name="Osoegawa K."/>
            <person name="de Jong P."/>
            <person name="Grimwood J."/>
            <person name="Chapman J.A."/>
            <person name="Shapiro H."/>
            <person name="Aerts A."/>
            <person name="Otillar R.P."/>
            <person name="Terry A.Y."/>
            <person name="Boore J.L."/>
            <person name="Grigoriev I.V."/>
            <person name="Lindberg D.R."/>
            <person name="Seaver E.C."/>
            <person name="Weisblat D.A."/>
            <person name="Putnam N.H."/>
            <person name="Rokhsar D.S."/>
        </authorList>
    </citation>
    <scope>NUCLEOTIDE SEQUENCE</scope>
    <source>
        <strain evidence="8 10">I ESC-2004</strain>
    </source>
</reference>
<dbReference type="HOGENOM" id="CLU_537760_0_0_1"/>
<evidence type="ECO:0000313" key="10">
    <source>
        <dbReference type="Proteomes" id="UP000014760"/>
    </source>
</evidence>
<feature type="transmembrane region" description="Helical" evidence="7">
    <location>
        <begin position="440"/>
        <end position="458"/>
    </location>
</feature>
<protein>
    <submittedName>
        <fullName evidence="8 9">Uncharacterized protein</fullName>
    </submittedName>
</protein>
<dbReference type="EMBL" id="AMQN01001349">
    <property type="status" value="NOT_ANNOTATED_CDS"/>
    <property type="molecule type" value="Genomic_DNA"/>
</dbReference>
<dbReference type="AlphaFoldDB" id="R7UP35"/>
<dbReference type="PANTHER" id="PTHR32178">
    <property type="entry name" value="FAM187"/>
    <property type="match status" value="1"/>
</dbReference>
<reference evidence="10" key="1">
    <citation type="submission" date="2012-12" db="EMBL/GenBank/DDBJ databases">
        <authorList>
            <person name="Hellsten U."/>
            <person name="Grimwood J."/>
            <person name="Chapman J.A."/>
            <person name="Shapiro H."/>
            <person name="Aerts A."/>
            <person name="Otillar R.P."/>
            <person name="Terry A.Y."/>
            <person name="Boore J.L."/>
            <person name="Simakov O."/>
            <person name="Marletaz F."/>
            <person name="Cho S.-J."/>
            <person name="Edsinger-Gonzales E."/>
            <person name="Havlak P."/>
            <person name="Kuo D.-H."/>
            <person name="Larsson T."/>
            <person name="Lv J."/>
            <person name="Arendt D."/>
            <person name="Savage R."/>
            <person name="Osoegawa K."/>
            <person name="de Jong P."/>
            <person name="Lindberg D.R."/>
            <person name="Seaver E.C."/>
            <person name="Weisblat D.A."/>
            <person name="Putnam N.H."/>
            <person name="Grigoriev I.V."/>
            <person name="Rokhsar D.S."/>
        </authorList>
    </citation>
    <scope>NUCLEOTIDE SEQUENCE</scope>
    <source>
        <strain evidence="10">I ESC-2004</strain>
    </source>
</reference>
<dbReference type="GO" id="GO:0016020">
    <property type="term" value="C:membrane"/>
    <property type="evidence" value="ECO:0007669"/>
    <property type="project" value="UniProtKB-SubCell"/>
</dbReference>
<sequence>MQKSYLKRNCEKPERFIVSTPSLSQYRLSPVALLDDNISASDWVLNLGLSLITYTVYEEASLFAPSGVARADLAVLGKVAADADKLSKLFEPKEADKLNPDSCKPINKNTRRFGHLDRALTFESGSSGDLFCGKCVEKKDANKQKKVFWYRMVGVPTPDRSQCGCDVVAENVTGYPEPYAPIIDGKLSCNQRKCLMHKNECSPSEKDNWRTDVVWTEWGKCSACGEPGARIREGSCVVKKIRPNEDAAPSSLDVILYAYPDGAPCHSSLFRNRQPYNDTIMKYPHQVQTEDCTVDCSDQDPSAAEAVESVLEQYPQFEGVSPKLKKLKKLANFAKKLRAKKLKLEHYMTDFIEIPCPNTTWKSHITWTNHSKRLNPLVIARASKGMFIIAANNSLIMRNAIPFFSGIYHCTTPTKMILMAELTGVLPFHPAIERRKWRNYLLMEFPFLFALFIGLHYLEAYRKKKRLAKEKVKKDKLRALRREKKAHGNMYEEILLKNVQDEAHAME</sequence>
<evidence type="ECO:0000256" key="1">
    <source>
        <dbReference type="ARBA" id="ARBA00004479"/>
    </source>
</evidence>
<dbReference type="PANTHER" id="PTHR32178:SF6">
    <property type="entry name" value="IG-LIKE DOMAIN-CONTAINING PROTEIN"/>
    <property type="match status" value="1"/>
</dbReference>
<dbReference type="Proteomes" id="UP000014760">
    <property type="component" value="Unassembled WGS sequence"/>
</dbReference>
<keyword evidence="10" id="KW-1185">Reference proteome</keyword>
<dbReference type="OrthoDB" id="6159660at2759"/>
<evidence type="ECO:0000256" key="5">
    <source>
        <dbReference type="ARBA" id="ARBA00023136"/>
    </source>
</evidence>
<keyword evidence="2 7" id="KW-0812">Transmembrane</keyword>
<evidence type="ECO:0000313" key="9">
    <source>
        <dbReference type="EnsemblMetazoa" id="CapteP214649"/>
    </source>
</evidence>
<dbReference type="InterPro" id="IPR039311">
    <property type="entry name" value="FAM187A/B"/>
</dbReference>
<evidence type="ECO:0000256" key="7">
    <source>
        <dbReference type="SAM" id="Phobius"/>
    </source>
</evidence>
<evidence type="ECO:0000313" key="8">
    <source>
        <dbReference type="EMBL" id="ELU05146.1"/>
    </source>
</evidence>
<evidence type="ECO:0000256" key="4">
    <source>
        <dbReference type="ARBA" id="ARBA00022989"/>
    </source>
</evidence>
<name>R7UP35_CAPTE</name>
<evidence type="ECO:0000256" key="2">
    <source>
        <dbReference type="ARBA" id="ARBA00022692"/>
    </source>
</evidence>
<gene>
    <name evidence="8" type="ORF">CAPTEDRAFT_214649</name>
</gene>